<dbReference type="Gene3D" id="1.25.40.10">
    <property type="entry name" value="Tetratricopeptide repeat domain"/>
    <property type="match status" value="2"/>
</dbReference>
<organism evidence="2 3">
    <name type="scientific">Turneriella parva (strain ATCC BAA-1111 / DSM 21527 / NCTC 11395 / H)</name>
    <name type="common">Leptospira parva</name>
    <dbReference type="NCBI Taxonomy" id="869212"/>
    <lineage>
        <taxon>Bacteria</taxon>
        <taxon>Pseudomonadati</taxon>
        <taxon>Spirochaetota</taxon>
        <taxon>Spirochaetia</taxon>
        <taxon>Leptospirales</taxon>
        <taxon>Leptospiraceae</taxon>
        <taxon>Turneriella</taxon>
    </lineage>
</organism>
<dbReference type="PROSITE" id="PS50005">
    <property type="entry name" value="TPR"/>
    <property type="match status" value="1"/>
</dbReference>
<dbReference type="KEGG" id="tpx:Turpa_2355"/>
<dbReference type="HOGENOM" id="CLU_645488_0_0_12"/>
<sequence>MQSPVYRPSFYHAVMLPLALLSLVAALSFLRYTTEVQTHELQFRLNALSLRESAVDASDLLVRLKAEQSQNGRYFKPQSLPVQELQNLAAFGEHAEPAAQAGGPTVPEQLVRRVIAALQRLAGIDPPAHIYAANGVDLLTLGYNLERRRYFAEALVTFKKVIGSDTRADVDDFARLHAGYCLFFLGEYTLARAEWQTTLKSSMPQNQHLAARLIAWLDTFEKQRTQAVRLASARRRAESLYGILAYKESLEALLLVAENRRDPDYHYLRGRVYEGPGKFAAAAEEYARTLALAPKSGAAQLANRRLLLMGSVYRNDRRLAEAATKRAEIFGDTSFLAAIGQLGQSANATDTSLAGEAVYRQILATQSAPPVAALVRTVRVRTHDGAVITGRLTASNATHVVIVNESGRLRIPRSDISSQENVSGK</sequence>
<dbReference type="PATRIC" id="fig|869212.3.peg.2369"/>
<keyword evidence="3" id="KW-1185">Reference proteome</keyword>
<feature type="repeat" description="TPR" evidence="1">
    <location>
        <begin position="263"/>
        <end position="296"/>
    </location>
</feature>
<dbReference type="STRING" id="869212.Turpa_2355"/>
<dbReference type="RefSeq" id="WP_014803504.1">
    <property type="nucleotide sequence ID" value="NC_018020.1"/>
</dbReference>
<dbReference type="SUPFAM" id="SSF48452">
    <property type="entry name" value="TPR-like"/>
    <property type="match status" value="1"/>
</dbReference>
<protein>
    <submittedName>
        <fullName evidence="2">Uncharacterized protein</fullName>
    </submittedName>
</protein>
<dbReference type="InterPro" id="IPR019734">
    <property type="entry name" value="TPR_rpt"/>
</dbReference>
<evidence type="ECO:0000313" key="3">
    <source>
        <dbReference type="Proteomes" id="UP000006048"/>
    </source>
</evidence>
<evidence type="ECO:0000313" key="2">
    <source>
        <dbReference type="EMBL" id="AFM12998.1"/>
    </source>
</evidence>
<dbReference type="EMBL" id="CP002959">
    <property type="protein sequence ID" value="AFM12998.1"/>
    <property type="molecule type" value="Genomic_DNA"/>
</dbReference>
<keyword evidence="1" id="KW-0802">TPR repeat</keyword>
<accession>I4B6U1</accession>
<reference evidence="2 3" key="1">
    <citation type="submission" date="2012-06" db="EMBL/GenBank/DDBJ databases">
        <title>The complete chromosome of genome of Turneriella parva DSM 21527.</title>
        <authorList>
            <consortium name="US DOE Joint Genome Institute (JGI-PGF)"/>
            <person name="Lucas S."/>
            <person name="Han J."/>
            <person name="Lapidus A."/>
            <person name="Bruce D."/>
            <person name="Goodwin L."/>
            <person name="Pitluck S."/>
            <person name="Peters L."/>
            <person name="Kyrpides N."/>
            <person name="Mavromatis K."/>
            <person name="Ivanova N."/>
            <person name="Mikhailova N."/>
            <person name="Chertkov O."/>
            <person name="Detter J.C."/>
            <person name="Tapia R."/>
            <person name="Han C."/>
            <person name="Land M."/>
            <person name="Hauser L."/>
            <person name="Markowitz V."/>
            <person name="Cheng J.-F."/>
            <person name="Hugenholtz P."/>
            <person name="Woyke T."/>
            <person name="Wu D."/>
            <person name="Gronow S."/>
            <person name="Wellnitz S."/>
            <person name="Brambilla E."/>
            <person name="Klenk H.-P."/>
            <person name="Eisen J.A."/>
        </authorList>
    </citation>
    <scope>NUCLEOTIDE SEQUENCE [LARGE SCALE GENOMIC DNA]</scope>
    <source>
        <strain evidence="3">ATCC BAA-1111 / DSM 21527 / NCTC 11395 / H</strain>
    </source>
</reference>
<dbReference type="AlphaFoldDB" id="I4B6U1"/>
<proteinExistence type="predicted"/>
<dbReference type="OrthoDB" id="344838at2"/>
<evidence type="ECO:0000256" key="1">
    <source>
        <dbReference type="PROSITE-ProRule" id="PRU00339"/>
    </source>
</evidence>
<dbReference type="Proteomes" id="UP000006048">
    <property type="component" value="Chromosome"/>
</dbReference>
<dbReference type="InterPro" id="IPR011990">
    <property type="entry name" value="TPR-like_helical_dom_sf"/>
</dbReference>
<name>I4B6U1_TURPD</name>
<gene>
    <name evidence="2" type="ordered locus">Turpa_2355</name>
</gene>